<dbReference type="Gene3D" id="3.20.10.10">
    <property type="entry name" value="D-amino Acid Aminotransferase, subunit A, domain 2"/>
    <property type="match status" value="1"/>
</dbReference>
<gene>
    <name evidence="2" type="ORF">UFOPK3267_03244</name>
</gene>
<dbReference type="InterPro" id="IPR043132">
    <property type="entry name" value="BCAT-like_C"/>
</dbReference>
<evidence type="ECO:0000313" key="2">
    <source>
        <dbReference type="EMBL" id="CAB4853706.1"/>
    </source>
</evidence>
<dbReference type="GO" id="GO:0000162">
    <property type="term" value="P:L-tryptophan biosynthetic process"/>
    <property type="evidence" value="ECO:0007669"/>
    <property type="project" value="TreeGrafter"/>
</dbReference>
<dbReference type="InterPro" id="IPR015890">
    <property type="entry name" value="Chorismate_C"/>
</dbReference>
<dbReference type="InterPro" id="IPR005801">
    <property type="entry name" value="ADC_synthase"/>
</dbReference>
<dbReference type="Gene3D" id="3.60.120.10">
    <property type="entry name" value="Anthranilate synthase"/>
    <property type="match status" value="1"/>
</dbReference>
<dbReference type="Gene3D" id="3.30.470.10">
    <property type="match status" value="1"/>
</dbReference>
<dbReference type="PANTHER" id="PTHR11236">
    <property type="entry name" value="AMINOBENZOATE/ANTHRANILATE SYNTHASE"/>
    <property type="match status" value="1"/>
</dbReference>
<accession>A0A6J7C6N8</accession>
<feature type="domain" description="Chorismate-utilising enzyme C-terminal" evidence="1">
    <location>
        <begin position="63"/>
        <end position="320"/>
    </location>
</feature>
<evidence type="ECO:0000259" key="1">
    <source>
        <dbReference type="Pfam" id="PF00425"/>
    </source>
</evidence>
<dbReference type="InterPro" id="IPR019999">
    <property type="entry name" value="Anth_synth_I-like"/>
</dbReference>
<dbReference type="InterPro" id="IPR001544">
    <property type="entry name" value="Aminotrans_IV"/>
</dbReference>
<organism evidence="2">
    <name type="scientific">freshwater metagenome</name>
    <dbReference type="NCBI Taxonomy" id="449393"/>
    <lineage>
        <taxon>unclassified sequences</taxon>
        <taxon>metagenomes</taxon>
        <taxon>ecological metagenomes</taxon>
    </lineage>
</organism>
<name>A0A6J7C6N8_9ZZZZ</name>
<dbReference type="InterPro" id="IPR043131">
    <property type="entry name" value="BCAT-like_N"/>
</dbReference>
<dbReference type="Pfam" id="PF00425">
    <property type="entry name" value="Chorismate_bind"/>
    <property type="match status" value="1"/>
</dbReference>
<dbReference type="SUPFAM" id="SSF56322">
    <property type="entry name" value="ADC synthase"/>
    <property type="match status" value="1"/>
</dbReference>
<dbReference type="InterPro" id="IPR036038">
    <property type="entry name" value="Aminotransferase-like"/>
</dbReference>
<dbReference type="PRINTS" id="PR00095">
    <property type="entry name" value="ANTSNTHASEI"/>
</dbReference>
<dbReference type="SUPFAM" id="SSF56752">
    <property type="entry name" value="D-aminoacid aminotransferase-like PLP-dependent enzymes"/>
    <property type="match status" value="1"/>
</dbReference>
<dbReference type="AlphaFoldDB" id="A0A6J7C6N8"/>
<sequence length="531" mass="57312">MCFVCYEAGEAFEPAVATGRLHPLLPLAWFTSYSERCVVPAVEPPDSGRLVDNVTRAHGGAWYQQGVERVRTAIEAGDVYQVNLTDRVRCVLAAPVVDLYRAMATTQGGSYNALIEFGHAAIVSASPELFVRLEGDTITTRPMKGTRRRHGRPEADRLVAEELLTSEKDCAENVMIVDLLRNDLSRLSVPGGVSTPELFQVERYETVWQMTSTVKARLRPDIGLVDVFSAAFPCGSVTGAPKIAAMHAIAALEPTPRGLYCGTIGLLEPATPGGRGSSTWSVAIRTAVVDATTGAVEFGAGGGITYDSDPAAEDDELESKTAVLRGARLAFSLFETLRLDAAGVHELDRHLNRLTTSAEFFGYPCDAAAIAQKVALLAPTSTLHRLRITLDRAGRVLLEAFAVDAAASPVRLAVAESTIRSDDPFLCHKTTNRTVYDAARAAHPQADDVLLVNERGEVVETTIANVLYRLGGRWYTPPLTSGGLPGIGREVLVERGVVTERVLLAHQLDECDELEVVSALRGRRRAERLLG</sequence>
<protein>
    <submittedName>
        <fullName evidence="2">Unannotated protein</fullName>
    </submittedName>
</protein>
<dbReference type="Pfam" id="PF01063">
    <property type="entry name" value="Aminotran_4"/>
    <property type="match status" value="1"/>
</dbReference>
<proteinExistence type="predicted"/>
<dbReference type="GO" id="GO:0046820">
    <property type="term" value="F:4-amino-4-deoxychorismate synthase activity"/>
    <property type="evidence" value="ECO:0007669"/>
    <property type="project" value="TreeGrafter"/>
</dbReference>
<reference evidence="2" key="1">
    <citation type="submission" date="2020-05" db="EMBL/GenBank/DDBJ databases">
        <authorList>
            <person name="Chiriac C."/>
            <person name="Salcher M."/>
            <person name="Ghai R."/>
            <person name="Kavagutti S V."/>
        </authorList>
    </citation>
    <scope>NUCLEOTIDE SEQUENCE</scope>
</reference>
<dbReference type="EMBL" id="CAFBIY010000315">
    <property type="protein sequence ID" value="CAB4853706.1"/>
    <property type="molecule type" value="Genomic_DNA"/>
</dbReference>
<dbReference type="PANTHER" id="PTHR11236:SF50">
    <property type="entry name" value="AMINODEOXYCHORISMATE SYNTHASE COMPONENT 1"/>
    <property type="match status" value="1"/>
</dbReference>